<protein>
    <submittedName>
        <fullName evidence="1">Uncharacterized protein</fullName>
    </submittedName>
</protein>
<dbReference type="EMBL" id="APCN01002167">
    <property type="status" value="NOT_ANNOTATED_CDS"/>
    <property type="molecule type" value="Genomic_DNA"/>
</dbReference>
<dbReference type="AlphaFoldDB" id="A0A182IF80"/>
<organism evidence="1 2">
    <name type="scientific">Anopheles arabiensis</name>
    <name type="common">Mosquito</name>
    <dbReference type="NCBI Taxonomy" id="7173"/>
    <lineage>
        <taxon>Eukaryota</taxon>
        <taxon>Metazoa</taxon>
        <taxon>Ecdysozoa</taxon>
        <taxon>Arthropoda</taxon>
        <taxon>Hexapoda</taxon>
        <taxon>Insecta</taxon>
        <taxon>Pterygota</taxon>
        <taxon>Neoptera</taxon>
        <taxon>Endopterygota</taxon>
        <taxon>Diptera</taxon>
        <taxon>Nematocera</taxon>
        <taxon>Culicoidea</taxon>
        <taxon>Culicidae</taxon>
        <taxon>Anophelinae</taxon>
        <taxon>Anopheles</taxon>
    </lineage>
</organism>
<accession>A0A182IF80</accession>
<evidence type="ECO:0000313" key="2">
    <source>
        <dbReference type="Proteomes" id="UP000075840"/>
    </source>
</evidence>
<dbReference type="VEuPathDB" id="VectorBase:AARA014150"/>
<dbReference type="EnsemblMetazoa" id="AARA014150-RA">
    <property type="protein sequence ID" value="AARA014150-PA"/>
    <property type="gene ID" value="AARA014150"/>
</dbReference>
<name>A0A182IF80_ANOAR</name>
<dbReference type="Proteomes" id="UP000075840">
    <property type="component" value="Unassembled WGS sequence"/>
</dbReference>
<keyword evidence="2" id="KW-1185">Reference proteome</keyword>
<sequence>MLQTSTGQHKFYNIHRSTALL</sequence>
<proteinExistence type="predicted"/>
<evidence type="ECO:0000313" key="1">
    <source>
        <dbReference type="EnsemblMetazoa" id="AARA014150-PA"/>
    </source>
</evidence>
<reference evidence="1" key="1">
    <citation type="submission" date="2022-08" db="UniProtKB">
        <authorList>
            <consortium name="EnsemblMetazoa"/>
        </authorList>
    </citation>
    <scope>IDENTIFICATION</scope>
    <source>
        <strain evidence="1">Dongola</strain>
    </source>
</reference>